<keyword evidence="4" id="KW-1185">Reference proteome</keyword>
<evidence type="ECO:0000313" key="3">
    <source>
        <dbReference type="EMBL" id="CEL92291.1"/>
    </source>
</evidence>
<feature type="coiled-coil region" evidence="1">
    <location>
        <begin position="234"/>
        <end position="295"/>
    </location>
</feature>
<evidence type="ECO:0008006" key="5">
    <source>
        <dbReference type="Google" id="ProtNLM"/>
    </source>
</evidence>
<feature type="region of interest" description="Disordered" evidence="2">
    <location>
        <begin position="72"/>
        <end position="226"/>
    </location>
</feature>
<feature type="compositionally biased region" description="Basic and acidic residues" evidence="2">
    <location>
        <begin position="72"/>
        <end position="85"/>
    </location>
</feature>
<proteinExistence type="predicted"/>
<reference evidence="3 4" key="1">
    <citation type="submission" date="2014-11" db="EMBL/GenBank/DDBJ databases">
        <authorList>
            <person name="Zhu J."/>
            <person name="Qi W."/>
            <person name="Song R."/>
        </authorList>
    </citation>
    <scope>NUCLEOTIDE SEQUENCE [LARGE SCALE GENOMIC DNA]</scope>
</reference>
<evidence type="ECO:0000313" key="4">
    <source>
        <dbReference type="Proteomes" id="UP000041254"/>
    </source>
</evidence>
<keyword evidence="1" id="KW-0175">Coiled coil</keyword>
<feature type="compositionally biased region" description="Polar residues" evidence="2">
    <location>
        <begin position="200"/>
        <end position="226"/>
    </location>
</feature>
<dbReference type="Proteomes" id="UP000041254">
    <property type="component" value="Unassembled WGS sequence"/>
</dbReference>
<dbReference type="EMBL" id="CDMY01000061">
    <property type="protein sequence ID" value="CEL92291.1"/>
    <property type="molecule type" value="Genomic_DNA"/>
</dbReference>
<name>A0A0G4E8S5_VITBC</name>
<evidence type="ECO:0000256" key="1">
    <source>
        <dbReference type="SAM" id="Coils"/>
    </source>
</evidence>
<feature type="compositionally biased region" description="Low complexity" evidence="2">
    <location>
        <begin position="92"/>
        <end position="108"/>
    </location>
</feature>
<sequence length="302" mass="33694">MVETRPRKQGPEFDIEEKVPCFFDPNHMVPKSRLMWHYTTKCQAYKYMKNQVKRCPYNVLHFTHTAVEMELHKRTCPDRPRDRSNYADTFQNNTTNGSTNGTTNGNNSDWGDWAGGTPSTNSNGRGRGGGGVGVRGRGGYRGGRGDGGGPPVRRGGWDDSSDDEEATTRGPPSMYGAARSESGYGDGGAGDDEGYPESEAAQTEFRTAQQEFRGSDGNSYTNDNSSQYSIVEEIAELHEKEKELRQNIQKVEAMETDAELGDVLTEEEQRMVDSRGELQEELDEITRRIQMLQLGQRQQRAG</sequence>
<dbReference type="InParanoid" id="A0A0G4E8S5"/>
<accession>A0A0G4E8S5</accession>
<dbReference type="VEuPathDB" id="CryptoDB:Vbra_11017"/>
<protein>
    <recommendedName>
        <fullName evidence="5">CHHC U11-48K-type domain-containing protein</fullName>
    </recommendedName>
</protein>
<evidence type="ECO:0000256" key="2">
    <source>
        <dbReference type="SAM" id="MobiDB-lite"/>
    </source>
</evidence>
<gene>
    <name evidence="3" type="ORF">Vbra_11017</name>
</gene>
<feature type="compositionally biased region" description="Gly residues" evidence="2">
    <location>
        <begin position="125"/>
        <end position="150"/>
    </location>
</feature>
<dbReference type="AlphaFoldDB" id="A0A0G4E8S5"/>
<organism evidence="3 4">
    <name type="scientific">Vitrella brassicaformis (strain CCMP3155)</name>
    <dbReference type="NCBI Taxonomy" id="1169540"/>
    <lineage>
        <taxon>Eukaryota</taxon>
        <taxon>Sar</taxon>
        <taxon>Alveolata</taxon>
        <taxon>Colpodellida</taxon>
        <taxon>Vitrellaceae</taxon>
        <taxon>Vitrella</taxon>
    </lineage>
</organism>